<dbReference type="InterPro" id="IPR046633">
    <property type="entry name" value="DUF6745"/>
</dbReference>
<evidence type="ECO:0000313" key="2">
    <source>
        <dbReference type="EMBL" id="MCP2732030.1"/>
    </source>
</evidence>
<gene>
    <name evidence="2" type="ORF">NJ959_26725</name>
</gene>
<dbReference type="Pfam" id="PF20530">
    <property type="entry name" value="DUF6745"/>
    <property type="match status" value="1"/>
</dbReference>
<evidence type="ECO:0000313" key="3">
    <source>
        <dbReference type="Proteomes" id="UP001204953"/>
    </source>
</evidence>
<sequence>MSQIEQLTPEQEALIPVYREKWRAIALSTEPINRAQATEAVNAAYRWIWRSQQEPELLFFPSPYAALSYIGRELQSQADSQLTIELRERVETDIDPRDNPDSILRRVMEWNMEDLYKELEHELKWRLWDDLGNSPASQTGSQLESLLEAELRQQLGDDLSSKLSDCLENILSGGDFGGVQPEIFASDASLLDFGLSVLGCCPSLQEDWLDFQLMIKDCGWIFPFDDICLVCDRPLILSFDHQQRLHAEATPAIEFPDGFTVYAYHGAILPEKYGKLYPQEWQAEWLLTEENAELRRVLIQGIGWDGICQKLPATELDSWQDYTLLKINSDLDIEPICLLKMICPSTGYIHALRVPPDVESARDAIIWINWGILPEEFAVQT</sequence>
<reference evidence="2" key="1">
    <citation type="submission" date="2022-06" db="EMBL/GenBank/DDBJ databases">
        <title>New cyanobacteria of genus Symplocastrum in benthos of Lake Baikal.</title>
        <authorList>
            <person name="Sorokovikova E."/>
            <person name="Tikhonova I."/>
            <person name="Krasnopeev A."/>
            <person name="Evseev P."/>
            <person name="Gladkikh A."/>
            <person name="Belykh O."/>
        </authorList>
    </citation>
    <scope>NUCLEOTIDE SEQUENCE</scope>
    <source>
        <strain evidence="2">BBK-W-15</strain>
    </source>
</reference>
<accession>A0AAE3KPZ4</accession>
<name>A0AAE3KPZ4_9CYAN</name>
<comment type="caution">
    <text evidence="2">The sequence shown here is derived from an EMBL/GenBank/DDBJ whole genome shotgun (WGS) entry which is preliminary data.</text>
</comment>
<protein>
    <recommendedName>
        <fullName evidence="1">DUF6745 domain-containing protein</fullName>
    </recommendedName>
</protein>
<organism evidence="2 3">
    <name type="scientific">Limnofasciculus baicalensis BBK-W-15</name>
    <dbReference type="NCBI Taxonomy" id="2699891"/>
    <lineage>
        <taxon>Bacteria</taxon>
        <taxon>Bacillati</taxon>
        <taxon>Cyanobacteriota</taxon>
        <taxon>Cyanophyceae</taxon>
        <taxon>Coleofasciculales</taxon>
        <taxon>Coleofasciculaceae</taxon>
        <taxon>Limnofasciculus</taxon>
        <taxon>Limnofasciculus baicalensis</taxon>
    </lineage>
</organism>
<feature type="domain" description="DUF6745" evidence="1">
    <location>
        <begin position="214"/>
        <end position="378"/>
    </location>
</feature>
<dbReference type="AlphaFoldDB" id="A0AAE3KPZ4"/>
<proteinExistence type="predicted"/>
<evidence type="ECO:0000259" key="1">
    <source>
        <dbReference type="Pfam" id="PF20530"/>
    </source>
</evidence>
<dbReference type="RefSeq" id="WP_254014757.1">
    <property type="nucleotide sequence ID" value="NZ_JAMZMM010000460.1"/>
</dbReference>
<dbReference type="Proteomes" id="UP001204953">
    <property type="component" value="Unassembled WGS sequence"/>
</dbReference>
<keyword evidence="3" id="KW-1185">Reference proteome</keyword>
<dbReference type="EMBL" id="JAMZMM010000460">
    <property type="protein sequence ID" value="MCP2732030.1"/>
    <property type="molecule type" value="Genomic_DNA"/>
</dbReference>